<protein>
    <submittedName>
        <fullName evidence="1">Uncharacterized protein</fullName>
    </submittedName>
</protein>
<sequence>MSQTLSKRGREPEALADSIDVREAKRFLGEETDRFLDLLQLEQSLAEEEEECAPSEELISGVMRSLEKEIAVTCRTSNLCSNSGDTSAASDTCGDHEGQTLDSDAGVDLSYLLDASDYELGIPPSTTLNLKDEDWLSRKETSEGLLEYPDLKYFCENWQFEDGFESYQQFALYEDAWNESQLQDYLNTDFICPGMLFDEDFSGQWRLETATTCNQEL</sequence>
<proteinExistence type="evidence at transcript level"/>
<evidence type="ECO:0000313" key="1">
    <source>
        <dbReference type="EMBL" id="ABK24414.1"/>
    </source>
</evidence>
<dbReference type="EMBL" id="EF085106">
    <property type="protein sequence ID" value="ABK24414.1"/>
    <property type="molecule type" value="mRNA"/>
</dbReference>
<dbReference type="AlphaFoldDB" id="A9NUV3"/>
<name>A9NUV3_PICSI</name>
<dbReference type="PANTHER" id="PTHR34539">
    <property type="entry name" value="T6J4.11 PROTEIN"/>
    <property type="match status" value="1"/>
</dbReference>
<reference evidence="1" key="1">
    <citation type="journal article" date="2008" name="BMC Genomics">
        <title>A conifer genomics resource of 200,000 spruce (Picea spp.) ESTs and 6,464 high-quality, sequence-finished full-length cDNAs for Sitka spruce (Picea sitchensis).</title>
        <authorList>
            <person name="Ralph S.G."/>
            <person name="Chun H.J."/>
            <person name="Kolosova N."/>
            <person name="Cooper D."/>
            <person name="Oddy C."/>
            <person name="Ritland C.E."/>
            <person name="Kirkpatrick R."/>
            <person name="Moore R."/>
            <person name="Barber S."/>
            <person name="Holt R.A."/>
            <person name="Jones S.J."/>
            <person name="Marra M.A."/>
            <person name="Douglas C.J."/>
            <person name="Ritland K."/>
            <person name="Bohlmann J."/>
        </authorList>
    </citation>
    <scope>NUCLEOTIDE SEQUENCE</scope>
    <source>
        <tissue evidence="1">Bark</tissue>
    </source>
</reference>
<accession>A9NUV3</accession>
<organism evidence="1">
    <name type="scientific">Picea sitchensis</name>
    <name type="common">Sitka spruce</name>
    <name type="synonym">Pinus sitchensis</name>
    <dbReference type="NCBI Taxonomy" id="3332"/>
    <lineage>
        <taxon>Eukaryota</taxon>
        <taxon>Viridiplantae</taxon>
        <taxon>Streptophyta</taxon>
        <taxon>Embryophyta</taxon>
        <taxon>Tracheophyta</taxon>
        <taxon>Spermatophyta</taxon>
        <taxon>Pinopsida</taxon>
        <taxon>Pinidae</taxon>
        <taxon>Conifers I</taxon>
        <taxon>Pinales</taxon>
        <taxon>Pinaceae</taxon>
        <taxon>Picea</taxon>
    </lineage>
</organism>
<dbReference type="OMA" id="CENWQFE"/>
<dbReference type="PANTHER" id="PTHR34539:SF19">
    <property type="entry name" value="T6J4.11 PROTEIN"/>
    <property type="match status" value="1"/>
</dbReference>